<reference evidence="3" key="1">
    <citation type="submission" date="2021-04" db="EMBL/GenBank/DDBJ databases">
        <title>Pseudaminobacter soli sp. nov., isolated from paddy soil contaminated by heavy metals.</title>
        <authorList>
            <person name="Zhang K."/>
        </authorList>
    </citation>
    <scope>NUCLEOTIDE SEQUENCE</scope>
    <source>
        <strain evidence="3">19-2017</strain>
    </source>
</reference>
<evidence type="ECO:0000256" key="1">
    <source>
        <dbReference type="SAM" id="MobiDB-lite"/>
    </source>
</evidence>
<evidence type="ECO:0000313" key="3">
    <source>
        <dbReference type="EMBL" id="MBS3647591.1"/>
    </source>
</evidence>
<dbReference type="AlphaFoldDB" id="A0A942DYA6"/>
<gene>
    <name evidence="3" type="ORF">KEU06_02990</name>
</gene>
<keyword evidence="4" id="KW-1185">Reference proteome</keyword>
<organism evidence="3 4">
    <name type="scientific">Pseudaminobacter soli</name>
    <name type="common">ex Zhang et al. 2022</name>
    <dbReference type="NCBI Taxonomy" id="2831468"/>
    <lineage>
        <taxon>Bacteria</taxon>
        <taxon>Pseudomonadati</taxon>
        <taxon>Pseudomonadota</taxon>
        <taxon>Alphaproteobacteria</taxon>
        <taxon>Hyphomicrobiales</taxon>
        <taxon>Phyllobacteriaceae</taxon>
        <taxon>Pseudaminobacter</taxon>
    </lineage>
</organism>
<evidence type="ECO:0000256" key="2">
    <source>
        <dbReference type="SAM" id="SignalP"/>
    </source>
</evidence>
<dbReference type="RefSeq" id="WP_188253108.1">
    <property type="nucleotide sequence ID" value="NZ_JABVCF010000001.1"/>
</dbReference>
<evidence type="ECO:0000313" key="4">
    <source>
        <dbReference type="Proteomes" id="UP000680348"/>
    </source>
</evidence>
<keyword evidence="2" id="KW-0732">Signal</keyword>
<name>A0A942DYA6_9HYPH</name>
<feature type="region of interest" description="Disordered" evidence="1">
    <location>
        <begin position="43"/>
        <end position="116"/>
    </location>
</feature>
<dbReference type="Proteomes" id="UP000680348">
    <property type="component" value="Unassembled WGS sequence"/>
</dbReference>
<dbReference type="EMBL" id="JAGWCR010000001">
    <property type="protein sequence ID" value="MBS3647591.1"/>
    <property type="molecule type" value="Genomic_DNA"/>
</dbReference>
<feature type="compositionally biased region" description="Gly residues" evidence="1">
    <location>
        <begin position="46"/>
        <end position="91"/>
    </location>
</feature>
<comment type="caution">
    <text evidence="3">The sequence shown here is derived from an EMBL/GenBank/DDBJ whole genome shotgun (WGS) entry which is preliminary data.</text>
</comment>
<feature type="signal peptide" evidence="2">
    <location>
        <begin position="1"/>
        <end position="21"/>
    </location>
</feature>
<feature type="compositionally biased region" description="Low complexity" evidence="1">
    <location>
        <begin position="92"/>
        <end position="113"/>
    </location>
</feature>
<feature type="chain" id="PRO_5037497553" evidence="2">
    <location>
        <begin position="22"/>
        <end position="159"/>
    </location>
</feature>
<protein>
    <submittedName>
        <fullName evidence="3">Uncharacterized protein</fullName>
    </submittedName>
</protein>
<sequence length="159" mass="16146">MLSRRQLVIRLAACSSASVLSAFPWKLELGSLTIAQGAQSARAQGKGAGNGNGNGGGNGGGNGNGNGSGKGRGNGGGNGGKGKGKGNGNGQTNGKSTGPAPAANAPESPNAPSVDVRHEDGIQEAIRNGRYVMRDRQGRVIIDRRATIKDRFRLHSFLN</sequence>
<accession>A0A942DYA6</accession>
<proteinExistence type="predicted"/>